<dbReference type="EMBL" id="BK014897">
    <property type="protein sequence ID" value="DAD81212.1"/>
    <property type="molecule type" value="Genomic_DNA"/>
</dbReference>
<organism evidence="2">
    <name type="scientific">Phage sp. ctrsQ3</name>
    <dbReference type="NCBI Taxonomy" id="2826752"/>
    <lineage>
        <taxon>Viruses</taxon>
    </lineage>
</organism>
<evidence type="ECO:0000313" key="2">
    <source>
        <dbReference type="EMBL" id="DAD81212.1"/>
    </source>
</evidence>
<evidence type="ECO:0000256" key="1">
    <source>
        <dbReference type="SAM" id="MobiDB-lite"/>
    </source>
</evidence>
<feature type="region of interest" description="Disordered" evidence="1">
    <location>
        <begin position="1"/>
        <end position="36"/>
    </location>
</feature>
<feature type="compositionally biased region" description="Pro residues" evidence="1">
    <location>
        <begin position="1"/>
        <end position="10"/>
    </location>
</feature>
<sequence>MAGQNPPPPFSAKKLGKQYSRKFNKNSTPLQKVELF</sequence>
<accession>A0A8S5MG83</accession>
<feature type="compositionally biased region" description="Basic residues" evidence="1">
    <location>
        <begin position="14"/>
        <end position="24"/>
    </location>
</feature>
<proteinExistence type="predicted"/>
<name>A0A8S5MG83_9VIRU</name>
<protein>
    <submittedName>
        <fullName evidence="2">Uncharacterized protein</fullName>
    </submittedName>
</protein>
<reference evidence="2" key="1">
    <citation type="journal article" date="2021" name="Proc. Natl. Acad. Sci. U.S.A.">
        <title>A Catalog of Tens of Thousands of Viruses from Human Metagenomes Reveals Hidden Associations with Chronic Diseases.</title>
        <authorList>
            <person name="Tisza M.J."/>
            <person name="Buck C.B."/>
        </authorList>
    </citation>
    <scope>NUCLEOTIDE SEQUENCE</scope>
    <source>
        <strain evidence="2">CtrsQ3</strain>
    </source>
</reference>